<gene>
    <name evidence="13" type="primary">LOC116202771</name>
    <name evidence="10" type="ORF">CDL15_Pgr023126</name>
</gene>
<dbReference type="AlphaFoldDB" id="A0A218X450"/>
<dbReference type="SMART" id="SM00717">
    <property type="entry name" value="SANT"/>
    <property type="match status" value="2"/>
</dbReference>
<dbReference type="PROSITE" id="PS50090">
    <property type="entry name" value="MYB_LIKE"/>
    <property type="match status" value="2"/>
</dbReference>
<keyword evidence="5" id="KW-0804">Transcription</keyword>
<keyword evidence="4" id="KW-0238">DNA-binding</keyword>
<dbReference type="InterPro" id="IPR051953">
    <property type="entry name" value="Plant_SW-associated_TFs"/>
</dbReference>
<dbReference type="FunFam" id="1.10.10.60:FF:000221">
    <property type="entry name" value="MYB transcription factor"/>
    <property type="match status" value="1"/>
</dbReference>
<dbReference type="PANTHER" id="PTHR47997:SF75">
    <property type="entry name" value="MYB DOMAIN PROTEIN 55"/>
    <property type="match status" value="1"/>
</dbReference>
<keyword evidence="2" id="KW-0677">Repeat</keyword>
<evidence type="ECO:0000256" key="1">
    <source>
        <dbReference type="ARBA" id="ARBA00004123"/>
    </source>
</evidence>
<keyword evidence="3" id="KW-0805">Transcription regulation</keyword>
<feature type="compositionally biased region" description="Low complexity" evidence="7">
    <location>
        <begin position="157"/>
        <end position="168"/>
    </location>
</feature>
<dbReference type="GO" id="GO:0003677">
    <property type="term" value="F:DNA binding"/>
    <property type="evidence" value="ECO:0007669"/>
    <property type="project" value="UniProtKB-KW"/>
</dbReference>
<dbReference type="Pfam" id="PF00249">
    <property type="entry name" value="Myb_DNA-binding"/>
    <property type="match status" value="2"/>
</dbReference>
<keyword evidence="6" id="KW-0539">Nucleus</keyword>
<evidence type="ECO:0000313" key="11">
    <source>
        <dbReference type="Proteomes" id="UP000197138"/>
    </source>
</evidence>
<name>A0A218X450_PUNGR</name>
<feature type="domain" description="HTH myb-type" evidence="9">
    <location>
        <begin position="62"/>
        <end position="116"/>
    </location>
</feature>
<evidence type="ECO:0000259" key="9">
    <source>
        <dbReference type="PROSITE" id="PS51294"/>
    </source>
</evidence>
<feature type="domain" description="HTH myb-type" evidence="9">
    <location>
        <begin position="9"/>
        <end position="61"/>
    </location>
</feature>
<evidence type="ECO:0000256" key="5">
    <source>
        <dbReference type="ARBA" id="ARBA00023163"/>
    </source>
</evidence>
<evidence type="ECO:0000256" key="6">
    <source>
        <dbReference type="ARBA" id="ARBA00023242"/>
    </source>
</evidence>
<evidence type="ECO:0000256" key="7">
    <source>
        <dbReference type="SAM" id="MobiDB-lite"/>
    </source>
</evidence>
<proteinExistence type="predicted"/>
<comment type="subcellular location">
    <subcellularLocation>
        <location evidence="1">Nucleus</location>
    </subcellularLocation>
</comment>
<evidence type="ECO:0000256" key="2">
    <source>
        <dbReference type="ARBA" id="ARBA00022737"/>
    </source>
</evidence>
<evidence type="ECO:0000256" key="4">
    <source>
        <dbReference type="ARBA" id="ARBA00023125"/>
    </source>
</evidence>
<dbReference type="Proteomes" id="UP000197138">
    <property type="component" value="Unassembled WGS sequence"/>
</dbReference>
<evidence type="ECO:0000259" key="8">
    <source>
        <dbReference type="PROSITE" id="PS50090"/>
    </source>
</evidence>
<keyword evidence="12" id="KW-1185">Reference proteome</keyword>
<dbReference type="InterPro" id="IPR017930">
    <property type="entry name" value="Myb_dom"/>
</dbReference>
<dbReference type="GO" id="GO:0005634">
    <property type="term" value="C:nucleus"/>
    <property type="evidence" value="ECO:0007669"/>
    <property type="project" value="UniProtKB-SubCell"/>
</dbReference>
<reference evidence="13" key="4">
    <citation type="submission" date="2025-04" db="UniProtKB">
        <authorList>
            <consortium name="RefSeq"/>
        </authorList>
    </citation>
    <scope>IDENTIFICATION</scope>
    <source>
        <tissue evidence="13">Leaf</tissue>
    </source>
</reference>
<evidence type="ECO:0000313" key="12">
    <source>
        <dbReference type="Proteomes" id="UP000515151"/>
    </source>
</evidence>
<dbReference type="CDD" id="cd00167">
    <property type="entry name" value="SANT"/>
    <property type="match status" value="2"/>
</dbReference>
<sequence length="401" mass="44658">MGRHSCCYKQKLRKGLWSPEEDEKLLRHITLYGHGCWSSVPKQAGLQRCGKSCRLRWINYLRPDLKRGAFSQEEENLIIELHAVLGNRWSQIAAQLPGRTDNEIKNLWNSCLKKKLRQRGIDPVTHRPLSEAEYGDEEADKSAKSSQDAQDMPGAASGSSSTNELNLLSTPNSRQATSILEIENCSGLKTPSSFNRDHLFMVQDGYMPESSDFAGNYPAVSTQFSSDWVHTFVTHPDQFSTTSSKAASSSMIQPLSTSMLFPITVPPSMNPQLKPLIPFSENWDTGNNGNLSVFDNNVFGSWGLPAQQAQVQSLEGQPEYLQVQNQLLNMAVTLQNQTQHQSNFYSQMKPDINFIPSTSGAMWIQEEQPGGAPAEEEAVPDSDNTSCVKDVQRLTALFGHM</sequence>
<dbReference type="FunFam" id="1.10.10.60:FF:000047">
    <property type="entry name" value="Myb transcription factor"/>
    <property type="match status" value="1"/>
</dbReference>
<dbReference type="GeneID" id="116202771"/>
<dbReference type="RefSeq" id="XP_031390243.1">
    <property type="nucleotide sequence ID" value="XM_031534383.1"/>
</dbReference>
<dbReference type="PANTHER" id="PTHR47997">
    <property type="entry name" value="MYB DOMAIN PROTEIN 55"/>
    <property type="match status" value="1"/>
</dbReference>
<dbReference type="PROSITE" id="PS51294">
    <property type="entry name" value="HTH_MYB"/>
    <property type="match status" value="2"/>
</dbReference>
<accession>A0A218X450</accession>
<reference evidence="11" key="1">
    <citation type="journal article" date="2017" name="Plant J.">
        <title>The pomegranate (Punica granatum L.) genome and the genomics of punicalagin biosynthesis.</title>
        <authorList>
            <person name="Qin G."/>
            <person name="Xu C."/>
            <person name="Ming R."/>
            <person name="Tang H."/>
            <person name="Guyot R."/>
            <person name="Kramer E.M."/>
            <person name="Hu Y."/>
            <person name="Yi X."/>
            <person name="Qi Y."/>
            <person name="Xu X."/>
            <person name="Gao Z."/>
            <person name="Pan H."/>
            <person name="Jian J."/>
            <person name="Tian Y."/>
            <person name="Yue Z."/>
            <person name="Xu Y."/>
        </authorList>
    </citation>
    <scope>NUCLEOTIDE SEQUENCE [LARGE SCALE GENOMIC DNA]</scope>
    <source>
        <strain evidence="11">cv. Dabenzi</strain>
    </source>
</reference>
<dbReference type="InterPro" id="IPR001005">
    <property type="entry name" value="SANT/Myb"/>
</dbReference>
<feature type="domain" description="Myb-like" evidence="8">
    <location>
        <begin position="9"/>
        <end position="61"/>
    </location>
</feature>
<dbReference type="InterPro" id="IPR009057">
    <property type="entry name" value="Homeodomain-like_sf"/>
</dbReference>
<organism evidence="10 11">
    <name type="scientific">Punica granatum</name>
    <name type="common">Pomegranate</name>
    <dbReference type="NCBI Taxonomy" id="22663"/>
    <lineage>
        <taxon>Eukaryota</taxon>
        <taxon>Viridiplantae</taxon>
        <taxon>Streptophyta</taxon>
        <taxon>Embryophyta</taxon>
        <taxon>Tracheophyta</taxon>
        <taxon>Spermatophyta</taxon>
        <taxon>Magnoliopsida</taxon>
        <taxon>eudicotyledons</taxon>
        <taxon>Gunneridae</taxon>
        <taxon>Pentapetalae</taxon>
        <taxon>rosids</taxon>
        <taxon>malvids</taxon>
        <taxon>Myrtales</taxon>
        <taxon>Lythraceae</taxon>
        <taxon>Punica</taxon>
    </lineage>
</organism>
<protein>
    <submittedName>
        <fullName evidence="13">Transcription factor MYB61-like</fullName>
    </submittedName>
</protein>
<dbReference type="EMBL" id="MTKT01002440">
    <property type="protein sequence ID" value="OWM79714.1"/>
    <property type="molecule type" value="Genomic_DNA"/>
</dbReference>
<dbReference type="SUPFAM" id="SSF46689">
    <property type="entry name" value="Homeodomain-like"/>
    <property type="match status" value="1"/>
</dbReference>
<evidence type="ECO:0000313" key="10">
    <source>
        <dbReference type="EMBL" id="OWM79714.1"/>
    </source>
</evidence>
<dbReference type="Gene3D" id="1.10.10.60">
    <property type="entry name" value="Homeodomain-like"/>
    <property type="match status" value="2"/>
</dbReference>
<reference evidence="10" key="2">
    <citation type="submission" date="2017-06" db="EMBL/GenBank/DDBJ databases">
        <title>The pomegranate genome and the genomics of punicalagin biosynthesis.</title>
        <authorList>
            <person name="Xu C."/>
        </authorList>
    </citation>
    <scope>NUCLEOTIDE SEQUENCE [LARGE SCALE GENOMIC DNA]</scope>
    <source>
        <tissue evidence="10">Fresh leaf</tissue>
    </source>
</reference>
<feature type="region of interest" description="Disordered" evidence="7">
    <location>
        <begin position="122"/>
        <end position="168"/>
    </location>
</feature>
<reference evidence="12" key="3">
    <citation type="journal article" date="2020" name="Plant Biotechnol. J.">
        <title>The pomegranate (Punica granatum L.) draft genome dissects genetic divergence between soft- and hard-seeded cultivars.</title>
        <authorList>
            <person name="Luo X."/>
            <person name="Li H."/>
            <person name="Wu Z."/>
            <person name="Yao W."/>
            <person name="Zhao P."/>
            <person name="Cao D."/>
            <person name="Yu H."/>
            <person name="Li K."/>
            <person name="Poudel K."/>
            <person name="Zhao D."/>
            <person name="Zhang F."/>
            <person name="Xia X."/>
            <person name="Chen L."/>
            <person name="Wang Q."/>
            <person name="Jing D."/>
            <person name="Cao S."/>
        </authorList>
    </citation>
    <scope>NUCLEOTIDE SEQUENCE [LARGE SCALE GENOMIC DNA]</scope>
</reference>
<feature type="domain" description="Myb-like" evidence="8">
    <location>
        <begin position="62"/>
        <end position="112"/>
    </location>
</feature>
<dbReference type="Proteomes" id="UP000515151">
    <property type="component" value="Chromosome 4"/>
</dbReference>
<evidence type="ECO:0000313" key="13">
    <source>
        <dbReference type="RefSeq" id="XP_031390243.1"/>
    </source>
</evidence>
<evidence type="ECO:0000256" key="3">
    <source>
        <dbReference type="ARBA" id="ARBA00023015"/>
    </source>
</evidence>
<dbReference type="OrthoDB" id="2143914at2759"/>